<reference evidence="2 3" key="1">
    <citation type="journal article" date="2017" name="Int. J. Syst. Evol. Microbiol.">
        <title>Bacillus mangrovi sp. nov., isolated from a sediment sample from a mangrove forest.</title>
        <authorList>
            <person name="Gupta V."/>
            <person name="Singh P.K."/>
            <person name="Korpole S."/>
            <person name="Tanuku N.R.S."/>
            <person name="Pinnaka A.K."/>
        </authorList>
    </citation>
    <scope>NUCLEOTIDE SEQUENCE [LARGE SCALE GENOMIC DNA]</scope>
    <source>
        <strain evidence="2 3">KCTC 33872</strain>
    </source>
</reference>
<accession>A0A7X2V6E0</accession>
<comment type="caution">
    <text evidence="2">The sequence shown here is derived from an EMBL/GenBank/DDBJ whole genome shotgun (WGS) entry which is preliminary data.</text>
</comment>
<dbReference type="PANTHER" id="PTHR43745">
    <property type="entry name" value="NITROREDUCTASE MJ1384-RELATED"/>
    <property type="match status" value="1"/>
</dbReference>
<dbReference type="Pfam" id="PF00881">
    <property type="entry name" value="Nitroreductase"/>
    <property type="match status" value="2"/>
</dbReference>
<evidence type="ECO:0000313" key="3">
    <source>
        <dbReference type="Proteomes" id="UP000434639"/>
    </source>
</evidence>
<evidence type="ECO:0000259" key="1">
    <source>
        <dbReference type="Pfam" id="PF00881"/>
    </source>
</evidence>
<dbReference type="AlphaFoldDB" id="A0A7X2V6E0"/>
<keyword evidence="3" id="KW-1185">Reference proteome</keyword>
<name>A0A7X2V6E0_9BACI</name>
<gene>
    <name evidence="2" type="ORF">GKZ89_16415</name>
</gene>
<feature type="domain" description="Nitroreductase" evidence="1">
    <location>
        <begin position="385"/>
        <end position="480"/>
    </location>
</feature>
<sequence length="492" mass="55655">MKGEELLYCIHFDVDRASPPDWQPDWEDAPLPYKIYRDLPVLSLSDKNGFIGEFGRFLLYTYGLTQAVQYTGQDGTLQTGARRFAPSGGGLYPSELYMYLNIPEAPAGVYHYDAAHHSLVLLREGNFDSCTDQALGSRCEVSTCFCTIFLTTRFWKNFFKYNLFSYRLQGLDAGVLIGQLEETAKRFGWASGIYYQFLDRALNHLLGINGEEESVYAVIPLSADATHWQRESETVFTAEELCSGILPIQTDHIERSERVLAFPVITELNAYSFMDSTAEFKRVAGKLEPLHGILSKLPGNRFRYDFKEACKNRFSPDLDFISRKITKQQAGDLLCEAAAAFTSRKDTDTGGPDVYINFFGVEGIQNGAYRYHPKEQQLELLRPGDHRDCLQEALTLHNVNLYAVPMVIHLAGERGHFLPQLGYRGYRIQQMETGSFTQRLLLAASAMGLGGHPLLGYDVQRCDDLYGLKESTCLIQIPIGPYRKRAWLKGRL</sequence>
<dbReference type="PANTHER" id="PTHR43745:SF2">
    <property type="entry name" value="NITROREDUCTASE MJ1384-RELATED"/>
    <property type="match status" value="1"/>
</dbReference>
<dbReference type="Gene3D" id="3.40.109.10">
    <property type="entry name" value="NADH Oxidase"/>
    <property type="match status" value="2"/>
</dbReference>
<dbReference type="SUPFAM" id="SSF55469">
    <property type="entry name" value="FMN-dependent nitroreductase-like"/>
    <property type="match status" value="2"/>
</dbReference>
<feature type="domain" description="Nitroreductase" evidence="1">
    <location>
        <begin position="83"/>
        <end position="218"/>
    </location>
</feature>
<dbReference type="OrthoDB" id="9801593at2"/>
<dbReference type="EMBL" id="WMIB01000021">
    <property type="protein sequence ID" value="MTH54988.1"/>
    <property type="molecule type" value="Genomic_DNA"/>
</dbReference>
<dbReference type="CDD" id="cd02142">
    <property type="entry name" value="McbC_SagB-like_oxidoreductase"/>
    <property type="match status" value="1"/>
</dbReference>
<dbReference type="NCBIfam" id="TIGR03605">
    <property type="entry name" value="antibiot_sagB"/>
    <property type="match status" value="1"/>
</dbReference>
<dbReference type="InterPro" id="IPR000415">
    <property type="entry name" value="Nitroreductase-like"/>
</dbReference>
<dbReference type="InterPro" id="IPR020051">
    <property type="entry name" value="SagB-type_dehydrogenase"/>
</dbReference>
<dbReference type="Proteomes" id="UP000434639">
    <property type="component" value="Unassembled WGS sequence"/>
</dbReference>
<dbReference type="GO" id="GO:0016491">
    <property type="term" value="F:oxidoreductase activity"/>
    <property type="evidence" value="ECO:0007669"/>
    <property type="project" value="InterPro"/>
</dbReference>
<dbReference type="InterPro" id="IPR029479">
    <property type="entry name" value="Nitroreductase"/>
</dbReference>
<dbReference type="InterPro" id="IPR052544">
    <property type="entry name" value="Bacteriocin_Proc_Enz"/>
</dbReference>
<evidence type="ECO:0000313" key="2">
    <source>
        <dbReference type="EMBL" id="MTH54988.1"/>
    </source>
</evidence>
<protein>
    <submittedName>
        <fullName evidence="2">SagB/ThcOx family dehydrogenase</fullName>
    </submittedName>
</protein>
<dbReference type="RefSeq" id="WP_155113496.1">
    <property type="nucleotide sequence ID" value="NZ_WMIB01000021.1"/>
</dbReference>
<organism evidence="2 3">
    <name type="scientific">Metabacillus mangrovi</name>
    <dbReference type="NCBI Taxonomy" id="1491830"/>
    <lineage>
        <taxon>Bacteria</taxon>
        <taxon>Bacillati</taxon>
        <taxon>Bacillota</taxon>
        <taxon>Bacilli</taxon>
        <taxon>Bacillales</taxon>
        <taxon>Bacillaceae</taxon>
        <taxon>Metabacillus</taxon>
    </lineage>
</organism>
<proteinExistence type="predicted"/>